<organism evidence="1 2">
    <name type="scientific">Diphasiastrum complanatum</name>
    <name type="common">Issler's clubmoss</name>
    <name type="synonym">Lycopodium complanatum</name>
    <dbReference type="NCBI Taxonomy" id="34168"/>
    <lineage>
        <taxon>Eukaryota</taxon>
        <taxon>Viridiplantae</taxon>
        <taxon>Streptophyta</taxon>
        <taxon>Embryophyta</taxon>
        <taxon>Tracheophyta</taxon>
        <taxon>Lycopodiopsida</taxon>
        <taxon>Lycopodiales</taxon>
        <taxon>Lycopodiaceae</taxon>
        <taxon>Lycopodioideae</taxon>
        <taxon>Diphasiastrum</taxon>
    </lineage>
</organism>
<dbReference type="Proteomes" id="UP001162992">
    <property type="component" value="Chromosome 22"/>
</dbReference>
<evidence type="ECO:0000313" key="1">
    <source>
        <dbReference type="EMBL" id="KAJ7515850.1"/>
    </source>
</evidence>
<sequence length="1884" mass="208748">MAMPPPVLDRHDLRGARTDGSDGGRFLMHSAYQGQQPLAPLPIRLPNHLLYLQQQHQQQQQQQQQHMHHQRLISDEEAFRMRQRPLPLPPPLAQSSSRVLVSDKGVESIGAAAAAAAYRQRLSGTLRGHQSAAFLEPESRWVDREPRVAYTLSGSDLQRLEPPVLPYESNLLPEDVVRLRQALKQSRSFAYHQPQAVNNDHEKARIADEVFRGGSLADPFSRNRFSVWESGLLDRDHSKTDSRVHAVYPVAEKQPSLFLDQFLGRRVPDLGYPQPAALYQSRNQENLASSLPAFRNPAEPVLNKRHREESVHLEREEVQRARRLSGSESGAYAGDLTISGARQGRADSVERNYHGFGASFGVGTTGTYKQGNTNPNQASLTTNFVVDYPKVAGRDSGISLTSNDFAAGKDERSINRKPAKKRVTTSLSDRSLSPRFRYRSPGGRDRLYDEIRSTSERIQRRLSDHGEVKRRLEPSRARASLKQTQPSVSIHSRLQAENDSNATKHSKKIFPRGSIKASPKSRGREHDQTLVSQEVEGGRHQPAALSKKRLHDKIASVPTTSGKEKPLKFRKYEQFANSSKIKANSVNNVVHLASPHDFAASGEKNGIKGVESQKIVNKQQQGDDKEDTSVQFVSEYQEKVNETHHCNVQIDKNVHNVSETKESAQGLTQQSQETSSGFQLLGGSQRLSENSEKLQFSLSVQPSDVSRIDSACWKVLEGLQTLDPFQVCVQGPSAVCDNLCIDSNDSDPCQHQNHEIYPCEDNTGRPVEHVSPDSKFHGNSRLGIYCKQQEYPCSVSIIRSIPDQSSLEMGKPVSSDLQDDEVDNGQQNVEALKGMDADVERLITIKKCESGDFVHREFSSIINRIASSDCTVSVGEARSLEAYDSTPPGKVVLHYSKTSTTIVDSLGSSQEQVPSSPQCDADPAQQPRKHEEAITVKPGHQQHETSKAGYSLQTKHNTAISASKLPKLSPCQVFTKKKDTLPLAFEKQKSSTVLLSLSKPSNEDTAVTKFNGHEQKDDIRIREREDQVLQPKHPVLSLTPKLSSRAYFQKNLQKGSVWSRSPATRTWHRDNSPSLTGSRESSVNRKPHLTTGQSGEVTNMAISTKPASYVRKGNSLVRTSGLTANTTAISSKPFTQPERRSIESVAKTFSFENSSPRNSLDVYSHFLGGALEQKSGMDAGSLSAISNQAASSQGIVANFLAVPSEFPSMAPVEVIPELLTEQNVSIETTNHRNKLGAEDIVVADKLETALGNNVMDDGLHLTFESRQGGNNLIAPSMTRSYVRSKANQLVVAPVSLSEYLEDQTNKDGHEKQLQDLYVRKKSNQLVRNSFVSKTENGDLLNNGAPRSVSNQSHWERKGKPRVPAMLSTKLGRVLSQKKVLGLRVPLVWTLNGTNKKCQSTTIKGSASSLVPWKKPGLGVGLRSRLLKALPKGRKGSLLSLISRKLQNMRMSQPIYTRSASGFSLHRSGVMSLGGANLKWTKSMEKNSKKAREEATKVVAAVAKERREKKEAVAAAAKARSDRIAARKATRNLKSNSRKRIVLVGLVRYCMDPTKRTLQRLPEPQELSSDASTAIPCESVDTSLLLTPRRASIGGALYVRVGNGNQLIRDPKTSIRALANEKVRWSLHIVRSRALKKQQYCQFFTRFGKCNKGGGRCPYIHDPEKVAVCTKFLNGTCTNTSCLLTHKVIPERMPDCSFFLQGLCTNECCPYRHVNVNPKAPICDGFLKGYCIDGDKCNKKHTYVCLVYSETGNCPDRTKCKFHHPKKKEKAADLQQGQKIGAKPKRRYFSYTGLALQEPHLQGTSVMNGSMLADSDLPPDSECLDFISLSGISHDAENIHIGDKSIAPMTREELCFNHPNGSLEDIERLIKPAFVYCQNALHCTD</sequence>
<gene>
    <name evidence="1" type="ORF">O6H91_22G031200</name>
</gene>
<evidence type="ECO:0000313" key="2">
    <source>
        <dbReference type="Proteomes" id="UP001162992"/>
    </source>
</evidence>
<accession>A0ACC2AE46</accession>
<comment type="caution">
    <text evidence="1">The sequence shown here is derived from an EMBL/GenBank/DDBJ whole genome shotgun (WGS) entry which is preliminary data.</text>
</comment>
<proteinExistence type="predicted"/>
<keyword evidence="2" id="KW-1185">Reference proteome</keyword>
<protein>
    <submittedName>
        <fullName evidence="1">Uncharacterized protein</fullName>
    </submittedName>
</protein>
<dbReference type="EMBL" id="CM055113">
    <property type="protein sequence ID" value="KAJ7515850.1"/>
    <property type="molecule type" value="Genomic_DNA"/>
</dbReference>
<name>A0ACC2AE46_DIPCM</name>
<reference evidence="2" key="1">
    <citation type="journal article" date="2024" name="Proc. Natl. Acad. Sci. U.S.A.">
        <title>Extraordinary preservation of gene collinearity over three hundred million years revealed in homosporous lycophytes.</title>
        <authorList>
            <person name="Li C."/>
            <person name="Wickell D."/>
            <person name="Kuo L.Y."/>
            <person name="Chen X."/>
            <person name="Nie B."/>
            <person name="Liao X."/>
            <person name="Peng D."/>
            <person name="Ji J."/>
            <person name="Jenkins J."/>
            <person name="Williams M."/>
            <person name="Shu S."/>
            <person name="Plott C."/>
            <person name="Barry K."/>
            <person name="Rajasekar S."/>
            <person name="Grimwood J."/>
            <person name="Han X."/>
            <person name="Sun S."/>
            <person name="Hou Z."/>
            <person name="He W."/>
            <person name="Dai G."/>
            <person name="Sun C."/>
            <person name="Schmutz J."/>
            <person name="Leebens-Mack J.H."/>
            <person name="Li F.W."/>
            <person name="Wang L."/>
        </authorList>
    </citation>
    <scope>NUCLEOTIDE SEQUENCE [LARGE SCALE GENOMIC DNA]</scope>
    <source>
        <strain evidence="2">cv. PW_Plant_1</strain>
    </source>
</reference>